<evidence type="ECO:0008006" key="3">
    <source>
        <dbReference type="Google" id="ProtNLM"/>
    </source>
</evidence>
<dbReference type="STRING" id="1776334.APZ16_03830"/>
<comment type="caution">
    <text evidence="1">The sequence shown here is derived from an EMBL/GenBank/DDBJ whole genome shotgun (WGS) entry which is preliminary data.</text>
</comment>
<name>A0A147JYW1_HADYE</name>
<reference evidence="1 2" key="1">
    <citation type="journal article" date="2016" name="Nat. Microbiol.">
        <title>Genomic inference of the metabolism of cosmopolitan subsurface Archaea, Hadesarchaea.</title>
        <authorList>
            <person name="Baker B.J."/>
            <person name="Saw J.H."/>
            <person name="Lind A.E."/>
            <person name="Lazar C.S."/>
            <person name="Hinrichs K.-U."/>
            <person name="Teske A.P."/>
            <person name="Ettema T.J."/>
        </authorList>
    </citation>
    <scope>NUCLEOTIDE SEQUENCE [LARGE SCALE GENOMIC DNA]</scope>
</reference>
<proteinExistence type="predicted"/>
<dbReference type="Gene3D" id="3.30.1980.10">
    <property type="entry name" value="Hypothetical protein YunC"/>
    <property type="match status" value="1"/>
</dbReference>
<organism evidence="1 2">
    <name type="scientific">Hadarchaeum yellowstonense</name>
    <dbReference type="NCBI Taxonomy" id="1776334"/>
    <lineage>
        <taxon>Archaea</taxon>
        <taxon>Methanobacteriati</taxon>
        <taxon>Candidatus Hadarchaeota</taxon>
        <taxon>Candidatus Hadarchaeia</taxon>
        <taxon>Candidatus Hadarchaeales</taxon>
        <taxon>Candidatus Hadarchaeaceae</taxon>
        <taxon>Candidatus Hadarchaeum</taxon>
    </lineage>
</organism>
<gene>
    <name evidence="1" type="ORF">APZ16_03830</name>
</gene>
<dbReference type="AlphaFoldDB" id="A0A147JYW1"/>
<dbReference type="InterPro" id="IPR014931">
    <property type="entry name" value="DUF1805"/>
</dbReference>
<evidence type="ECO:0000313" key="1">
    <source>
        <dbReference type="EMBL" id="KUO41740.1"/>
    </source>
</evidence>
<evidence type="ECO:0000313" key="2">
    <source>
        <dbReference type="Proteomes" id="UP000074294"/>
    </source>
</evidence>
<dbReference type="Pfam" id="PF08827">
    <property type="entry name" value="DUF1805"/>
    <property type="match status" value="1"/>
</dbReference>
<dbReference type="EMBL" id="LQMQ01000015">
    <property type="protein sequence ID" value="KUO41740.1"/>
    <property type="molecule type" value="Genomic_DNA"/>
</dbReference>
<dbReference type="InterPro" id="IPR036493">
    <property type="entry name" value="YunC_sf"/>
</dbReference>
<sequence length="108" mass="11647">MEDFYMIEIRPVEIDGTTVVGVKIGNPDFPENPAIVVLIAKRGLVVCRNFDIDALNERNVTAARVKGLTKIEDALKARIESCTSKARALGVAEGMTGKEALMKLQGGS</sequence>
<accession>A0A147JYW1</accession>
<dbReference type="Proteomes" id="UP000074294">
    <property type="component" value="Unassembled WGS sequence"/>
</dbReference>
<protein>
    <recommendedName>
        <fullName evidence="3">DUF1805 domain-containing protein</fullName>
    </recommendedName>
</protein>
<dbReference type="SUPFAM" id="SSF102891">
    <property type="entry name" value="Hypothetical protein Ta1206"/>
    <property type="match status" value="1"/>
</dbReference>